<reference evidence="1 2" key="1">
    <citation type="submission" date="2019-02" db="EMBL/GenBank/DDBJ databases">
        <title>Deep-cultivation of Planctomycetes and their phenomic and genomic characterization uncovers novel biology.</title>
        <authorList>
            <person name="Wiegand S."/>
            <person name="Jogler M."/>
            <person name="Boedeker C."/>
            <person name="Pinto D."/>
            <person name="Vollmers J."/>
            <person name="Rivas-Marin E."/>
            <person name="Kohn T."/>
            <person name="Peeters S.H."/>
            <person name="Heuer A."/>
            <person name="Rast P."/>
            <person name="Oberbeckmann S."/>
            <person name="Bunk B."/>
            <person name="Jeske O."/>
            <person name="Meyerdierks A."/>
            <person name="Storesund J.E."/>
            <person name="Kallscheuer N."/>
            <person name="Luecker S."/>
            <person name="Lage O.M."/>
            <person name="Pohl T."/>
            <person name="Merkel B.J."/>
            <person name="Hornburger P."/>
            <person name="Mueller R.-W."/>
            <person name="Bruemmer F."/>
            <person name="Labrenz M."/>
            <person name="Spormann A.M."/>
            <person name="Op den Camp H."/>
            <person name="Overmann J."/>
            <person name="Amann R."/>
            <person name="Jetten M.S.M."/>
            <person name="Mascher T."/>
            <person name="Medema M.H."/>
            <person name="Devos D.P."/>
            <person name="Kaster A.-K."/>
            <person name="Ovreas L."/>
            <person name="Rohde M."/>
            <person name="Galperin M.Y."/>
            <person name="Jogler C."/>
        </authorList>
    </citation>
    <scope>NUCLEOTIDE SEQUENCE [LARGE SCALE GENOMIC DNA]</scope>
    <source>
        <strain evidence="1 2">SV_7m_r</strain>
    </source>
</reference>
<proteinExistence type="predicted"/>
<dbReference type="Proteomes" id="UP000315003">
    <property type="component" value="Chromosome"/>
</dbReference>
<protein>
    <submittedName>
        <fullName evidence="1">Uncharacterized protein</fullName>
    </submittedName>
</protein>
<accession>A0A517SSM7</accession>
<evidence type="ECO:0000313" key="1">
    <source>
        <dbReference type="EMBL" id="QDT59119.1"/>
    </source>
</evidence>
<dbReference type="EMBL" id="CP036272">
    <property type="protein sequence ID" value="QDT59119.1"/>
    <property type="molecule type" value="Genomic_DNA"/>
</dbReference>
<name>A0A517SSM7_9BACT</name>
<keyword evidence="2" id="KW-1185">Reference proteome</keyword>
<evidence type="ECO:0000313" key="2">
    <source>
        <dbReference type="Proteomes" id="UP000315003"/>
    </source>
</evidence>
<organism evidence="1 2">
    <name type="scientific">Stieleria bergensis</name>
    <dbReference type="NCBI Taxonomy" id="2528025"/>
    <lineage>
        <taxon>Bacteria</taxon>
        <taxon>Pseudomonadati</taxon>
        <taxon>Planctomycetota</taxon>
        <taxon>Planctomycetia</taxon>
        <taxon>Pirellulales</taxon>
        <taxon>Pirellulaceae</taxon>
        <taxon>Stieleria</taxon>
    </lineage>
</organism>
<dbReference type="AlphaFoldDB" id="A0A517SSM7"/>
<sequence length="58" mass="6679">MTETRTLYAIIIGHTLGQRRMRPNLGRSLQASTKAILQQQGFYLVRESNKKFSHCKVT</sequence>
<gene>
    <name evidence="1" type="ORF">SV7mr_16250</name>
</gene>